<keyword evidence="2" id="KW-1185">Reference proteome</keyword>
<dbReference type="HOGENOM" id="CLU_2497459_0_0_1"/>
<accession>A1CGL6</accession>
<dbReference type="KEGG" id="act:ACLA_067340"/>
<evidence type="ECO:0000313" key="1">
    <source>
        <dbReference type="EMBL" id="EAW11096.1"/>
    </source>
</evidence>
<reference evidence="1 2" key="1">
    <citation type="journal article" date="2008" name="PLoS Genet.">
        <title>Genomic islands in the pathogenic filamentous fungus Aspergillus fumigatus.</title>
        <authorList>
            <person name="Fedorova N.D."/>
            <person name="Khaldi N."/>
            <person name="Joardar V.S."/>
            <person name="Maiti R."/>
            <person name="Amedeo P."/>
            <person name="Anderson M.J."/>
            <person name="Crabtree J."/>
            <person name="Silva J.C."/>
            <person name="Badger J.H."/>
            <person name="Albarraq A."/>
            <person name="Angiuoli S."/>
            <person name="Bussey H."/>
            <person name="Bowyer P."/>
            <person name="Cotty P.J."/>
            <person name="Dyer P.S."/>
            <person name="Egan A."/>
            <person name="Galens K."/>
            <person name="Fraser-Liggett C.M."/>
            <person name="Haas B.J."/>
            <person name="Inman J.M."/>
            <person name="Kent R."/>
            <person name="Lemieux S."/>
            <person name="Malavazi I."/>
            <person name="Orvis J."/>
            <person name="Roemer T."/>
            <person name="Ronning C.M."/>
            <person name="Sundaram J.P."/>
            <person name="Sutton G."/>
            <person name="Turner G."/>
            <person name="Venter J.C."/>
            <person name="White O.R."/>
            <person name="Whitty B.R."/>
            <person name="Youngman P."/>
            <person name="Wolfe K.H."/>
            <person name="Goldman G.H."/>
            <person name="Wortman J.R."/>
            <person name="Jiang B."/>
            <person name="Denning D.W."/>
            <person name="Nierman W.C."/>
        </authorList>
    </citation>
    <scope>NUCLEOTIDE SEQUENCE [LARGE SCALE GENOMIC DNA]</scope>
    <source>
        <strain evidence="2">ATCC 1007 / CBS 513.65 / DSM 816 / NCTC 3887 / NRRL 1</strain>
    </source>
</reference>
<dbReference type="EMBL" id="DS027053">
    <property type="protein sequence ID" value="EAW11096.1"/>
    <property type="molecule type" value="Genomic_DNA"/>
</dbReference>
<gene>
    <name evidence="1" type="ORF">ACLA_067340</name>
</gene>
<dbReference type="AlphaFoldDB" id="A1CGL6"/>
<sequence>MEASLPQLAQLGATFLQHRKDPKITEFNDLFDHITEEYAQAVELYNKADLLGRTLSTTGAPSTSQALNEFNEIESLLCEGQTLKHL</sequence>
<dbReference type="RefSeq" id="XP_001272522.1">
    <property type="nucleotide sequence ID" value="XM_001272521.1"/>
</dbReference>
<proteinExistence type="predicted"/>
<dbReference type="OrthoDB" id="10386616at2759"/>
<dbReference type="GeneID" id="4704674"/>
<dbReference type="VEuPathDB" id="FungiDB:ACLA_067340"/>
<protein>
    <submittedName>
        <fullName evidence="1">Uncharacterized protein</fullName>
    </submittedName>
</protein>
<organism evidence="1 2">
    <name type="scientific">Aspergillus clavatus (strain ATCC 1007 / CBS 513.65 / DSM 816 / NCTC 3887 / NRRL 1 / QM 1276 / 107)</name>
    <dbReference type="NCBI Taxonomy" id="344612"/>
    <lineage>
        <taxon>Eukaryota</taxon>
        <taxon>Fungi</taxon>
        <taxon>Dikarya</taxon>
        <taxon>Ascomycota</taxon>
        <taxon>Pezizomycotina</taxon>
        <taxon>Eurotiomycetes</taxon>
        <taxon>Eurotiomycetidae</taxon>
        <taxon>Eurotiales</taxon>
        <taxon>Aspergillaceae</taxon>
        <taxon>Aspergillus</taxon>
        <taxon>Aspergillus subgen. Fumigati</taxon>
    </lineage>
</organism>
<name>A1CGL6_ASPCL</name>
<dbReference type="Proteomes" id="UP000006701">
    <property type="component" value="Unassembled WGS sequence"/>
</dbReference>
<evidence type="ECO:0000313" key="2">
    <source>
        <dbReference type="Proteomes" id="UP000006701"/>
    </source>
</evidence>